<dbReference type="Gene3D" id="3.40.1050.10">
    <property type="entry name" value="Carbonic anhydrase"/>
    <property type="match status" value="1"/>
</dbReference>
<protein>
    <submittedName>
        <fullName evidence="2">Uncharacterized protein</fullName>
    </submittedName>
</protein>
<name>A0ABV3P626_9ACTN</name>
<comment type="caution">
    <text evidence="2">The sequence shown here is derived from an EMBL/GenBank/DDBJ whole genome shotgun (WGS) entry which is preliminary data.</text>
</comment>
<organism evidence="2 3">
    <name type="scientific">Kineococcus endophyticus</name>
    <dbReference type="NCBI Taxonomy" id="1181883"/>
    <lineage>
        <taxon>Bacteria</taxon>
        <taxon>Bacillati</taxon>
        <taxon>Actinomycetota</taxon>
        <taxon>Actinomycetes</taxon>
        <taxon>Kineosporiales</taxon>
        <taxon>Kineosporiaceae</taxon>
        <taxon>Kineococcus</taxon>
    </lineage>
</organism>
<dbReference type="EMBL" id="JBFNQN010000006">
    <property type="protein sequence ID" value="MEW9265081.1"/>
    <property type="molecule type" value="Genomic_DNA"/>
</dbReference>
<evidence type="ECO:0000256" key="1">
    <source>
        <dbReference type="SAM" id="MobiDB-lite"/>
    </source>
</evidence>
<dbReference type="Proteomes" id="UP001555826">
    <property type="component" value="Unassembled WGS sequence"/>
</dbReference>
<dbReference type="RefSeq" id="WP_367638270.1">
    <property type="nucleotide sequence ID" value="NZ_JBFNQN010000006.1"/>
</dbReference>
<dbReference type="InterPro" id="IPR036874">
    <property type="entry name" value="Carbonic_anhydrase_sf"/>
</dbReference>
<sequence length="110" mass="12149">MPSPPRRRPWPGERPPGGHVRTVVERLSLHVSAAHHAGRTDPTEVSEWHAAATADLLQQRSTLLREAVFEGCVGVLSTVYELATGRVQPTRVRHERGPGVSDVQQPLTHR</sequence>
<accession>A0ABV3P626</accession>
<keyword evidence="3" id="KW-1185">Reference proteome</keyword>
<gene>
    <name evidence="2" type="ORF">AB1207_10005</name>
</gene>
<evidence type="ECO:0000313" key="2">
    <source>
        <dbReference type="EMBL" id="MEW9265081.1"/>
    </source>
</evidence>
<proteinExistence type="predicted"/>
<evidence type="ECO:0000313" key="3">
    <source>
        <dbReference type="Proteomes" id="UP001555826"/>
    </source>
</evidence>
<feature type="region of interest" description="Disordered" evidence="1">
    <location>
        <begin position="90"/>
        <end position="110"/>
    </location>
</feature>
<reference evidence="2 3" key="1">
    <citation type="submission" date="2024-07" db="EMBL/GenBank/DDBJ databases">
        <authorList>
            <person name="Thanompreechachai J."/>
            <person name="Duangmal K."/>
        </authorList>
    </citation>
    <scope>NUCLEOTIDE SEQUENCE [LARGE SCALE GENOMIC DNA]</scope>
    <source>
        <strain evidence="2 3">KCTC 19886</strain>
    </source>
</reference>